<organism evidence="2 3">
    <name type="scientific">Comamonas avium</name>
    <dbReference type="NCBI Taxonomy" id="2762231"/>
    <lineage>
        <taxon>Bacteria</taxon>
        <taxon>Pseudomonadati</taxon>
        <taxon>Pseudomonadota</taxon>
        <taxon>Betaproteobacteria</taxon>
        <taxon>Burkholderiales</taxon>
        <taxon>Comamonadaceae</taxon>
        <taxon>Comamonas</taxon>
    </lineage>
</organism>
<dbReference type="EMBL" id="JACSQK010000002">
    <property type="protein sequence ID" value="MBD7959649.1"/>
    <property type="molecule type" value="Genomic_DNA"/>
</dbReference>
<protein>
    <submittedName>
        <fullName evidence="2">DUF4878 domain-containing protein</fullName>
    </submittedName>
</protein>
<dbReference type="PROSITE" id="PS51257">
    <property type="entry name" value="PROKAR_LIPOPROTEIN"/>
    <property type="match status" value="1"/>
</dbReference>
<evidence type="ECO:0000313" key="2">
    <source>
        <dbReference type="EMBL" id="MBD7959649.1"/>
    </source>
</evidence>
<keyword evidence="3" id="KW-1185">Reference proteome</keyword>
<dbReference type="RefSeq" id="WP_191722060.1">
    <property type="nucleotide sequence ID" value="NZ_JACSQK010000002.1"/>
</dbReference>
<evidence type="ECO:0000259" key="1">
    <source>
        <dbReference type="Pfam" id="PF12870"/>
    </source>
</evidence>
<dbReference type="Proteomes" id="UP000634919">
    <property type="component" value="Unassembled WGS sequence"/>
</dbReference>
<sequence length="131" mass="14312">MNISRRTWLAMGMSLGLTACLGGSAPIDVIRDFYMAVAAGNADKATQYLALQQVSADEMRLVKAKVEMMVAQGKSVVDANNGLAKIDMLQEDMAADGNSAKVKVQVTFKNDKTKNESFTLLKEDGHWKIRL</sequence>
<dbReference type="PROSITE" id="PS51318">
    <property type="entry name" value="TAT"/>
    <property type="match status" value="1"/>
</dbReference>
<dbReference type="Pfam" id="PF12870">
    <property type="entry name" value="DUF4878"/>
    <property type="match status" value="1"/>
</dbReference>
<gene>
    <name evidence="2" type="ORF">H9646_04070</name>
</gene>
<evidence type="ECO:0000313" key="3">
    <source>
        <dbReference type="Proteomes" id="UP000634919"/>
    </source>
</evidence>
<accession>A0ABR8S850</accession>
<dbReference type="Gene3D" id="3.10.450.50">
    <property type="match status" value="1"/>
</dbReference>
<reference evidence="2 3" key="1">
    <citation type="submission" date="2020-08" db="EMBL/GenBank/DDBJ databases">
        <title>A Genomic Blueprint of the Chicken Gut Microbiome.</title>
        <authorList>
            <person name="Gilroy R."/>
            <person name="Ravi A."/>
            <person name="Getino M."/>
            <person name="Pursley I."/>
            <person name="Horton D.L."/>
            <person name="Alikhan N.-F."/>
            <person name="Baker D."/>
            <person name="Gharbi K."/>
            <person name="Hall N."/>
            <person name="Watson M."/>
            <person name="Adriaenssens E.M."/>
            <person name="Foster-Nyarko E."/>
            <person name="Jarju S."/>
            <person name="Secka A."/>
            <person name="Antonio M."/>
            <person name="Oren A."/>
            <person name="Chaudhuri R."/>
            <person name="La Ragione R.M."/>
            <person name="Hildebrand F."/>
            <person name="Pallen M.J."/>
        </authorList>
    </citation>
    <scope>NUCLEOTIDE SEQUENCE [LARGE SCALE GENOMIC DNA]</scope>
    <source>
        <strain evidence="2 3">Sa2CVA6</strain>
    </source>
</reference>
<comment type="caution">
    <text evidence="2">The sequence shown here is derived from an EMBL/GenBank/DDBJ whole genome shotgun (WGS) entry which is preliminary data.</text>
</comment>
<proteinExistence type="predicted"/>
<feature type="domain" description="DUF4878" evidence="1">
    <location>
        <begin position="22"/>
        <end position="129"/>
    </location>
</feature>
<dbReference type="InterPro" id="IPR024267">
    <property type="entry name" value="DUF4878"/>
</dbReference>
<dbReference type="InterPro" id="IPR006311">
    <property type="entry name" value="TAT_signal"/>
</dbReference>
<name>A0ABR8S850_9BURK</name>